<feature type="transmembrane region" description="Helical" evidence="1">
    <location>
        <begin position="115"/>
        <end position="137"/>
    </location>
</feature>
<protein>
    <recommendedName>
        <fullName evidence="4">DUF2878 domain-containing protein</fullName>
    </recommendedName>
</protein>
<keyword evidence="1" id="KW-0812">Transmembrane</keyword>
<dbReference type="Proteomes" id="UP000045978">
    <property type="component" value="Unassembled WGS sequence"/>
</dbReference>
<evidence type="ECO:0000313" key="2">
    <source>
        <dbReference type="EMBL" id="CTP82697.1"/>
    </source>
</evidence>
<evidence type="ECO:0000313" key="3">
    <source>
        <dbReference type="Proteomes" id="UP000045978"/>
    </source>
</evidence>
<name>A0A0K2ZDB0_9XANT</name>
<organism evidence="2 3">
    <name type="scientific">Xanthomonas graminis pv. phlei</name>
    <dbReference type="NCBI Taxonomy" id="487906"/>
    <lineage>
        <taxon>Bacteria</taxon>
        <taxon>Pseudomonadati</taxon>
        <taxon>Pseudomonadota</taxon>
        <taxon>Gammaproteobacteria</taxon>
        <taxon>Lysobacterales</taxon>
        <taxon>Lysobacteraceae</taxon>
        <taxon>Xanthomonas</taxon>
        <taxon>Xanthomonas translucens group</taxon>
        <taxon>Xanthomonas graminis</taxon>
    </lineage>
</organism>
<feature type="transmembrane region" description="Helical" evidence="1">
    <location>
        <begin position="143"/>
        <end position="164"/>
    </location>
</feature>
<gene>
    <name evidence="2" type="ORF">XTPLMG730_0169</name>
</gene>
<dbReference type="RefSeq" id="WP_053836830.1">
    <property type="nucleotide sequence ID" value="NZ_CP076251.1"/>
</dbReference>
<dbReference type="AlphaFoldDB" id="A0A0K2ZDB0"/>
<accession>A0A0K2ZDB0</accession>
<dbReference type="Pfam" id="PF11086">
    <property type="entry name" value="DUF2878"/>
    <property type="match status" value="1"/>
</dbReference>
<proteinExistence type="predicted"/>
<feature type="transmembrane region" description="Helical" evidence="1">
    <location>
        <begin position="12"/>
        <end position="39"/>
    </location>
</feature>
<dbReference type="EMBL" id="CXOJ01000003">
    <property type="protein sequence ID" value="CTP82697.1"/>
    <property type="molecule type" value="Genomic_DNA"/>
</dbReference>
<feature type="transmembrane region" description="Helical" evidence="1">
    <location>
        <begin position="51"/>
        <end position="74"/>
    </location>
</feature>
<dbReference type="InterPro" id="IPR021306">
    <property type="entry name" value="DUF2878"/>
</dbReference>
<sequence>MSNLANYVALQLLWLAAVMGAGHGLAWAGPAALALFALYQLQPRRRARGDVALMALALLLGAGVDTALSAGGWVRYAAALPPAPWAPLWILALWAGFALTFNHSLAWVMQRPCRAALFGAVFGPLGYVLAARGWQAVTLGAPLLHAVLALALAWAAALAVLSVATRRLSTTAQPTRRIAGVAP</sequence>
<feature type="transmembrane region" description="Helical" evidence="1">
    <location>
        <begin position="86"/>
        <end position="108"/>
    </location>
</feature>
<keyword evidence="1" id="KW-0472">Membrane</keyword>
<reference evidence="2 3" key="1">
    <citation type="submission" date="2015-07" db="EMBL/GenBank/DDBJ databases">
        <authorList>
            <person name="Noorani M."/>
        </authorList>
    </citation>
    <scope>NUCLEOTIDE SEQUENCE [LARGE SCALE GENOMIC DNA]</scope>
    <source>
        <strain evidence="2">LMG730</strain>
    </source>
</reference>
<evidence type="ECO:0008006" key="4">
    <source>
        <dbReference type="Google" id="ProtNLM"/>
    </source>
</evidence>
<keyword evidence="1" id="KW-1133">Transmembrane helix</keyword>
<evidence type="ECO:0000256" key="1">
    <source>
        <dbReference type="SAM" id="Phobius"/>
    </source>
</evidence>